<accession>A0A6J4MJL1</accession>
<feature type="compositionally biased region" description="Low complexity" evidence="1">
    <location>
        <begin position="110"/>
        <end position="121"/>
    </location>
</feature>
<dbReference type="AlphaFoldDB" id="A0A6J4MJL1"/>
<dbReference type="EMBL" id="CADCTU010000883">
    <property type="protein sequence ID" value="CAA9361243.1"/>
    <property type="molecule type" value="Genomic_DNA"/>
</dbReference>
<feature type="compositionally biased region" description="Low complexity" evidence="1">
    <location>
        <begin position="203"/>
        <end position="228"/>
    </location>
</feature>
<feature type="region of interest" description="Disordered" evidence="1">
    <location>
        <begin position="354"/>
        <end position="373"/>
    </location>
</feature>
<feature type="compositionally biased region" description="Low complexity" evidence="1">
    <location>
        <begin position="308"/>
        <end position="320"/>
    </location>
</feature>
<feature type="compositionally biased region" description="Basic residues" evidence="1">
    <location>
        <begin position="1"/>
        <end position="14"/>
    </location>
</feature>
<feature type="compositionally biased region" description="Basic and acidic residues" evidence="1">
    <location>
        <begin position="233"/>
        <end position="275"/>
    </location>
</feature>
<feature type="region of interest" description="Disordered" evidence="1">
    <location>
        <begin position="165"/>
        <end position="320"/>
    </location>
</feature>
<feature type="compositionally biased region" description="Low complexity" evidence="1">
    <location>
        <begin position="33"/>
        <end position="49"/>
    </location>
</feature>
<reference evidence="2" key="1">
    <citation type="submission" date="2020-02" db="EMBL/GenBank/DDBJ databases">
        <authorList>
            <person name="Meier V. D."/>
        </authorList>
    </citation>
    <scope>NUCLEOTIDE SEQUENCE</scope>
    <source>
        <strain evidence="2">AVDCRST_MAG11</strain>
    </source>
</reference>
<organism evidence="2">
    <name type="scientific">uncultured Gemmatimonadaceae bacterium</name>
    <dbReference type="NCBI Taxonomy" id="246130"/>
    <lineage>
        <taxon>Bacteria</taxon>
        <taxon>Pseudomonadati</taxon>
        <taxon>Gemmatimonadota</taxon>
        <taxon>Gemmatimonadia</taxon>
        <taxon>Gemmatimonadales</taxon>
        <taxon>Gemmatimonadaceae</taxon>
        <taxon>environmental samples</taxon>
    </lineage>
</organism>
<feature type="non-terminal residue" evidence="2">
    <location>
        <position position="1"/>
    </location>
</feature>
<feature type="compositionally biased region" description="Low complexity" evidence="1">
    <location>
        <begin position="180"/>
        <end position="190"/>
    </location>
</feature>
<feature type="non-terminal residue" evidence="2">
    <location>
        <position position="529"/>
    </location>
</feature>
<feature type="compositionally biased region" description="Basic residues" evidence="1">
    <location>
        <begin position="87"/>
        <end position="109"/>
    </location>
</feature>
<feature type="region of interest" description="Disordered" evidence="1">
    <location>
        <begin position="1"/>
        <end position="139"/>
    </location>
</feature>
<feature type="compositionally biased region" description="Basic and acidic residues" evidence="1">
    <location>
        <begin position="50"/>
        <end position="60"/>
    </location>
</feature>
<feature type="region of interest" description="Disordered" evidence="1">
    <location>
        <begin position="488"/>
        <end position="529"/>
    </location>
</feature>
<evidence type="ECO:0000256" key="1">
    <source>
        <dbReference type="SAM" id="MobiDB-lite"/>
    </source>
</evidence>
<feature type="compositionally biased region" description="Basic residues" evidence="1">
    <location>
        <begin position="394"/>
        <end position="404"/>
    </location>
</feature>
<name>A0A6J4MJL1_9BACT</name>
<proteinExistence type="predicted"/>
<sequence length="529" mass="55832">GGSRATRRRGGGTRRRGDPREQAVRLGTGARVRVLPGELPLGRRLPRGVPDSEHPAEPVRRGRSLGVVHPGVREPTRAGRRGGGTAARRRGAHAPRARHRRARRGRRPLRAATRAARPGGVRARHARPHGPAHPDPLPGCRAVRALGLVPGRAEQPSPVLPLVRRARRVERRDDRRARGVRTAPHAAGARARARGGLGGGRAAGAAGAAARRAAAGGRGAAPARCPQRGRPRGGAELRARVRESGRRADQQLRGPADRGPRRGRRRVGDQLRAGDLHAPGEPVRHRDRGGGAAGAFRGRRRGGGGRGAARPPRRGAAAGGVLHRAVGGRVRRDRRRDRLAPVPERRVRRARRRVGLADPGRLGGRPPRGHARPPLRVHLLRAPRLAHAAALRARARRPHARARAARGGVPPTSTRRRPSVGRGGAELRVGDGRVGGVRAAAARARTADRRHGAARGLLRAPLGGRGCRGGGRVGGQAGVARRRLRRGAVGGDGGRVRRRLRRGGPGGGRPDRGRPVGSCGARGPGPPPL</sequence>
<protein>
    <submittedName>
        <fullName evidence="2">Proposed peptidoglycan lipid II flippase MurJ</fullName>
    </submittedName>
</protein>
<gene>
    <name evidence="2" type="ORF">AVDCRST_MAG11-4138</name>
</gene>
<evidence type="ECO:0000313" key="2">
    <source>
        <dbReference type="EMBL" id="CAA9361243.1"/>
    </source>
</evidence>
<feature type="region of interest" description="Disordered" evidence="1">
    <location>
        <begin position="394"/>
        <end position="429"/>
    </location>
</feature>